<keyword evidence="3" id="KW-1185">Reference proteome</keyword>
<name>A0ABW6KQM6_9ACTN</name>
<keyword evidence="1" id="KW-0472">Membrane</keyword>
<evidence type="ECO:0000256" key="1">
    <source>
        <dbReference type="SAM" id="Phobius"/>
    </source>
</evidence>
<evidence type="ECO:0008006" key="4">
    <source>
        <dbReference type="Google" id="ProtNLM"/>
    </source>
</evidence>
<evidence type="ECO:0000313" key="2">
    <source>
        <dbReference type="EMBL" id="MFE9169562.1"/>
    </source>
</evidence>
<organism evidence="2 3">
    <name type="scientific">Streptomyces kebangsaanensis</name>
    <dbReference type="NCBI Taxonomy" id="864058"/>
    <lineage>
        <taxon>Bacteria</taxon>
        <taxon>Bacillati</taxon>
        <taxon>Actinomycetota</taxon>
        <taxon>Actinomycetes</taxon>
        <taxon>Kitasatosporales</taxon>
        <taxon>Streptomycetaceae</taxon>
        <taxon>Streptomyces</taxon>
    </lineage>
</organism>
<reference evidence="2 3" key="1">
    <citation type="submission" date="2024-10" db="EMBL/GenBank/DDBJ databases">
        <title>The Natural Products Discovery Center: Release of the First 8490 Sequenced Strains for Exploring Actinobacteria Biosynthetic Diversity.</title>
        <authorList>
            <person name="Kalkreuter E."/>
            <person name="Kautsar S.A."/>
            <person name="Yang D."/>
            <person name="Bader C.D."/>
            <person name="Teijaro C.N."/>
            <person name="Fluegel L."/>
            <person name="Davis C.M."/>
            <person name="Simpson J.R."/>
            <person name="Lauterbach L."/>
            <person name="Steele A.D."/>
            <person name="Gui C."/>
            <person name="Meng S."/>
            <person name="Li G."/>
            <person name="Viehrig K."/>
            <person name="Ye F."/>
            <person name="Su P."/>
            <person name="Kiefer A.F."/>
            <person name="Nichols A."/>
            <person name="Cepeda A.J."/>
            <person name="Yan W."/>
            <person name="Fan B."/>
            <person name="Jiang Y."/>
            <person name="Adhikari A."/>
            <person name="Zheng C.-J."/>
            <person name="Schuster L."/>
            <person name="Cowan T.M."/>
            <person name="Smanski M.J."/>
            <person name="Chevrette M.G."/>
            <person name="De Carvalho L.P.S."/>
            <person name="Shen B."/>
        </authorList>
    </citation>
    <scope>NUCLEOTIDE SEQUENCE [LARGE SCALE GENOMIC DNA]</scope>
    <source>
        <strain evidence="2 3">NPDC007147</strain>
    </source>
</reference>
<dbReference type="EMBL" id="JBIAFJ010000004">
    <property type="protein sequence ID" value="MFE9169562.1"/>
    <property type="molecule type" value="Genomic_DNA"/>
</dbReference>
<dbReference type="RefSeq" id="WP_388344823.1">
    <property type="nucleotide sequence ID" value="NZ_JBIAFJ010000004.1"/>
</dbReference>
<evidence type="ECO:0000313" key="3">
    <source>
        <dbReference type="Proteomes" id="UP001601197"/>
    </source>
</evidence>
<proteinExistence type="predicted"/>
<dbReference type="Proteomes" id="UP001601197">
    <property type="component" value="Unassembled WGS sequence"/>
</dbReference>
<keyword evidence="1" id="KW-1133">Transmembrane helix</keyword>
<keyword evidence="1" id="KW-0812">Transmembrane</keyword>
<accession>A0ABW6KQM6</accession>
<gene>
    <name evidence="2" type="ORF">ACFYNZ_08540</name>
</gene>
<comment type="caution">
    <text evidence="2">The sequence shown here is derived from an EMBL/GenBank/DDBJ whole genome shotgun (WGS) entry which is preliminary data.</text>
</comment>
<feature type="transmembrane region" description="Helical" evidence="1">
    <location>
        <begin position="20"/>
        <end position="44"/>
    </location>
</feature>
<protein>
    <recommendedName>
        <fullName evidence="4">MFS transporter</fullName>
    </recommendedName>
</protein>
<sequence length="58" mass="5790">MESEGAEGPDEVAGVLADAFALNATVVAAAALTAGSGLLAARWITDSAHGRGSRHVDR</sequence>